<dbReference type="OrthoDB" id="4701311at2"/>
<reference evidence="3 4" key="1">
    <citation type="submission" date="2018-09" db="EMBL/GenBank/DDBJ databases">
        <title>Whole genome sequencing of Microbacterium oryzae strain MB-10T.</title>
        <authorList>
            <person name="Das S.K."/>
        </authorList>
    </citation>
    <scope>NUCLEOTIDE SEQUENCE [LARGE SCALE GENOMIC DNA]</scope>
    <source>
        <strain evidence="3 4">MB-10</strain>
    </source>
</reference>
<accession>A0A6I6DP54</accession>
<evidence type="ECO:0000313" key="3">
    <source>
        <dbReference type="EMBL" id="QGU26675.1"/>
    </source>
</evidence>
<evidence type="ECO:0000259" key="1">
    <source>
        <dbReference type="Pfam" id="PF04480"/>
    </source>
</evidence>
<feature type="domain" description="AbiEi antitoxin N-terminal" evidence="2">
    <location>
        <begin position="9"/>
        <end position="44"/>
    </location>
</feature>
<dbReference type="KEGG" id="moj:D7D94_02560"/>
<dbReference type="SUPFAM" id="SSF52980">
    <property type="entry name" value="Restriction endonuclease-like"/>
    <property type="match status" value="1"/>
</dbReference>
<protein>
    <submittedName>
        <fullName evidence="3">DUF559 domain-containing protein</fullName>
    </submittedName>
</protein>
<dbReference type="Proteomes" id="UP000422989">
    <property type="component" value="Chromosome"/>
</dbReference>
<name>A0A6I6DP54_9MICO</name>
<dbReference type="Pfam" id="PF04480">
    <property type="entry name" value="DUF559"/>
    <property type="match status" value="1"/>
</dbReference>
<sequence length="275" mass="30368">MDLDTALTARHGVARVSTLRAAGVSDLHIRRAARTGALVRPRRGWVAWADADPALIAAAEIGAVITCISQAARLNLWTIEDGAWHLGMAAHAKPARRTSAHIHWALPAVPRHPDDLVDPIENVLVLTAACQPYENALVVWESAMKRGLFEPAAMERLHLGPAARRLLHEALPFADSGLETLVVPRLRWLRLPLRRQVHIAGHRVDLLIGERLVLQIDGGHHVGPQRDQDNAHDAQLRLMGYHVIRVSYAQIVFDWASVQDLIVRAVAQGLHRAAR</sequence>
<dbReference type="AlphaFoldDB" id="A0A6I6DP54"/>
<dbReference type="Gene3D" id="3.40.960.10">
    <property type="entry name" value="VSR Endonuclease"/>
    <property type="match status" value="1"/>
</dbReference>
<evidence type="ECO:0000259" key="2">
    <source>
        <dbReference type="Pfam" id="PF13338"/>
    </source>
</evidence>
<proteinExistence type="predicted"/>
<dbReference type="Pfam" id="PF13338">
    <property type="entry name" value="AbiEi_4"/>
    <property type="match status" value="1"/>
</dbReference>
<gene>
    <name evidence="3" type="ORF">D7D94_02560</name>
</gene>
<evidence type="ECO:0000313" key="4">
    <source>
        <dbReference type="Proteomes" id="UP000422989"/>
    </source>
</evidence>
<dbReference type="InterPro" id="IPR011335">
    <property type="entry name" value="Restrct_endonuc-II-like"/>
</dbReference>
<dbReference type="EMBL" id="CP032550">
    <property type="protein sequence ID" value="QGU26675.1"/>
    <property type="molecule type" value="Genomic_DNA"/>
</dbReference>
<dbReference type="InterPro" id="IPR007569">
    <property type="entry name" value="DUF559"/>
</dbReference>
<feature type="domain" description="DUF559" evidence="1">
    <location>
        <begin position="189"/>
        <end position="266"/>
    </location>
</feature>
<keyword evidence="4" id="KW-1185">Reference proteome</keyword>
<organism evidence="3 4">
    <name type="scientific">Microbacterium oryzae</name>
    <dbReference type="NCBI Taxonomy" id="743009"/>
    <lineage>
        <taxon>Bacteria</taxon>
        <taxon>Bacillati</taxon>
        <taxon>Actinomycetota</taxon>
        <taxon>Actinomycetes</taxon>
        <taxon>Micrococcales</taxon>
        <taxon>Microbacteriaceae</taxon>
        <taxon>Microbacterium</taxon>
    </lineage>
</organism>
<dbReference type="InterPro" id="IPR025159">
    <property type="entry name" value="AbiEi_N"/>
</dbReference>
<dbReference type="RefSeq" id="WP_156241076.1">
    <property type="nucleotide sequence ID" value="NZ_BAAAZL010000002.1"/>
</dbReference>